<keyword evidence="1" id="KW-1133">Transmembrane helix</keyword>
<evidence type="ECO:0000313" key="3">
    <source>
        <dbReference type="Proteomes" id="UP001221898"/>
    </source>
</evidence>
<reference evidence="2" key="1">
    <citation type="journal article" date="2023" name="Science">
        <title>Genome structures resolve the early diversification of teleost fishes.</title>
        <authorList>
            <person name="Parey E."/>
            <person name="Louis A."/>
            <person name="Montfort J."/>
            <person name="Bouchez O."/>
            <person name="Roques C."/>
            <person name="Iampietro C."/>
            <person name="Lluch J."/>
            <person name="Castinel A."/>
            <person name="Donnadieu C."/>
            <person name="Desvignes T."/>
            <person name="Floi Bucao C."/>
            <person name="Jouanno E."/>
            <person name="Wen M."/>
            <person name="Mejri S."/>
            <person name="Dirks R."/>
            <person name="Jansen H."/>
            <person name="Henkel C."/>
            <person name="Chen W.J."/>
            <person name="Zahm M."/>
            <person name="Cabau C."/>
            <person name="Klopp C."/>
            <person name="Thompson A.W."/>
            <person name="Robinson-Rechavi M."/>
            <person name="Braasch I."/>
            <person name="Lecointre G."/>
            <person name="Bobe J."/>
            <person name="Postlethwait J.H."/>
            <person name="Berthelot C."/>
            <person name="Roest Crollius H."/>
            <person name="Guiguen Y."/>
        </authorList>
    </citation>
    <scope>NUCLEOTIDE SEQUENCE</scope>
    <source>
        <strain evidence="2">NC1722</strain>
    </source>
</reference>
<feature type="non-terminal residue" evidence="2">
    <location>
        <position position="67"/>
    </location>
</feature>
<feature type="transmembrane region" description="Helical" evidence="1">
    <location>
        <begin position="6"/>
        <end position="28"/>
    </location>
</feature>
<protein>
    <submittedName>
        <fullName evidence="2">Uncharacterized protein</fullName>
    </submittedName>
</protein>
<keyword evidence="1" id="KW-0472">Membrane</keyword>
<feature type="non-terminal residue" evidence="2">
    <location>
        <position position="1"/>
    </location>
</feature>
<keyword evidence="1" id="KW-0812">Transmembrane</keyword>
<proteinExistence type="predicted"/>
<organism evidence="2 3">
    <name type="scientific">Aldrovandia affinis</name>
    <dbReference type="NCBI Taxonomy" id="143900"/>
    <lineage>
        <taxon>Eukaryota</taxon>
        <taxon>Metazoa</taxon>
        <taxon>Chordata</taxon>
        <taxon>Craniata</taxon>
        <taxon>Vertebrata</taxon>
        <taxon>Euteleostomi</taxon>
        <taxon>Actinopterygii</taxon>
        <taxon>Neopterygii</taxon>
        <taxon>Teleostei</taxon>
        <taxon>Notacanthiformes</taxon>
        <taxon>Halosauridae</taxon>
        <taxon>Aldrovandia</taxon>
    </lineage>
</organism>
<dbReference type="AlphaFoldDB" id="A0AAD7R9M4"/>
<gene>
    <name evidence="2" type="ORF">AAFF_G00289540</name>
</gene>
<keyword evidence="3" id="KW-1185">Reference proteome</keyword>
<accession>A0AAD7R9M4</accession>
<evidence type="ECO:0000313" key="2">
    <source>
        <dbReference type="EMBL" id="KAJ8372418.1"/>
    </source>
</evidence>
<name>A0AAD7R9M4_9TELE</name>
<dbReference type="EMBL" id="JAINUG010000402">
    <property type="protein sequence ID" value="KAJ8372418.1"/>
    <property type="molecule type" value="Genomic_DNA"/>
</dbReference>
<sequence length="67" mass="7339">HGPHLSFLQLFCDFVFLPVCLALLLCLLSCSRCVTFSCLCFPDVIMLIAQPHLCVCVCVCVSVCVCV</sequence>
<comment type="caution">
    <text evidence="2">The sequence shown here is derived from an EMBL/GenBank/DDBJ whole genome shotgun (WGS) entry which is preliminary data.</text>
</comment>
<dbReference type="Proteomes" id="UP001221898">
    <property type="component" value="Unassembled WGS sequence"/>
</dbReference>
<evidence type="ECO:0000256" key="1">
    <source>
        <dbReference type="SAM" id="Phobius"/>
    </source>
</evidence>